<gene>
    <name evidence="3" type="ORF">GCM10010151_18920</name>
</gene>
<proteinExistence type="predicted"/>
<reference evidence="4" key="1">
    <citation type="journal article" date="2019" name="Int. J. Syst. Evol. Microbiol.">
        <title>The Global Catalogue of Microorganisms (GCM) 10K type strain sequencing project: providing services to taxonomists for standard genome sequencing and annotation.</title>
        <authorList>
            <consortium name="The Broad Institute Genomics Platform"/>
            <consortium name="The Broad Institute Genome Sequencing Center for Infectious Disease"/>
            <person name="Wu L."/>
            <person name="Ma J."/>
        </authorList>
    </citation>
    <scope>NUCLEOTIDE SEQUENCE [LARGE SCALE GENOMIC DNA]</scope>
    <source>
        <strain evidence="4">JCM 3146</strain>
    </source>
</reference>
<evidence type="ECO:0000313" key="4">
    <source>
        <dbReference type="Proteomes" id="UP001501822"/>
    </source>
</evidence>
<comment type="caution">
    <text evidence="3">The sequence shown here is derived from an EMBL/GenBank/DDBJ whole genome shotgun (WGS) entry which is preliminary data.</text>
</comment>
<dbReference type="EMBL" id="BAAABM010000015">
    <property type="protein sequence ID" value="GAA0329304.1"/>
    <property type="molecule type" value="Genomic_DNA"/>
</dbReference>
<dbReference type="InterPro" id="IPR029058">
    <property type="entry name" value="AB_hydrolase_fold"/>
</dbReference>
<evidence type="ECO:0000259" key="2">
    <source>
        <dbReference type="Pfam" id="PF00561"/>
    </source>
</evidence>
<evidence type="ECO:0000313" key="3">
    <source>
        <dbReference type="EMBL" id="GAA0329304.1"/>
    </source>
</evidence>
<dbReference type="Gene3D" id="3.40.50.1820">
    <property type="entry name" value="alpha/beta hydrolase"/>
    <property type="match status" value="1"/>
</dbReference>
<protein>
    <recommendedName>
        <fullName evidence="2">AB hydrolase-1 domain-containing protein</fullName>
    </recommendedName>
</protein>
<dbReference type="PANTHER" id="PTHR43433">
    <property type="entry name" value="HYDROLASE, ALPHA/BETA FOLD FAMILY PROTEIN"/>
    <property type="match status" value="1"/>
</dbReference>
<dbReference type="Proteomes" id="UP001501822">
    <property type="component" value="Unassembled WGS sequence"/>
</dbReference>
<organism evidence="3 4">
    <name type="scientific">Actinoallomurus spadix</name>
    <dbReference type="NCBI Taxonomy" id="79912"/>
    <lineage>
        <taxon>Bacteria</taxon>
        <taxon>Bacillati</taxon>
        <taxon>Actinomycetota</taxon>
        <taxon>Actinomycetes</taxon>
        <taxon>Streptosporangiales</taxon>
        <taxon>Thermomonosporaceae</taxon>
        <taxon>Actinoallomurus</taxon>
    </lineage>
</organism>
<name>A0ABP3FZ90_9ACTN</name>
<feature type="domain" description="AB hydrolase-1" evidence="2">
    <location>
        <begin position="36"/>
        <end position="206"/>
    </location>
</feature>
<dbReference type="SUPFAM" id="SSF53474">
    <property type="entry name" value="alpha/beta-Hydrolases"/>
    <property type="match status" value="1"/>
</dbReference>
<feature type="region of interest" description="Disordered" evidence="1">
    <location>
        <begin position="227"/>
        <end position="248"/>
    </location>
</feature>
<evidence type="ECO:0000256" key="1">
    <source>
        <dbReference type="SAM" id="MobiDB-lite"/>
    </source>
</evidence>
<sequence length="248" mass="26376">MRFMVSTMVGFPAGVKSLDGMSQYTRSTRRRGHAASDHAGLDRFHLAGHSLGAVVAAAVAGTRPDRVLSLAAHAGWAKTDPWMAFQMDLWIRLARIDGELLARLLQVTAMSGATLRGRSEEDFRAAAAGFTAALAGMEEGFIRQSECNISVDITALLPRITAPALIVSSTEDRIVPPHHQRELARLIPGARLTEVPGGHGLPFEDPALFTGVLSEFLDAQREAAAGRVPHTAGGLGGVMPGPTPTSRR</sequence>
<dbReference type="Pfam" id="PF00561">
    <property type="entry name" value="Abhydrolase_1"/>
    <property type="match status" value="1"/>
</dbReference>
<dbReference type="PANTHER" id="PTHR43433:SF5">
    <property type="entry name" value="AB HYDROLASE-1 DOMAIN-CONTAINING PROTEIN"/>
    <property type="match status" value="1"/>
</dbReference>
<accession>A0ABP3FZ90</accession>
<dbReference type="InterPro" id="IPR050471">
    <property type="entry name" value="AB_hydrolase"/>
</dbReference>
<dbReference type="InterPro" id="IPR000073">
    <property type="entry name" value="AB_hydrolase_1"/>
</dbReference>
<keyword evidence="4" id="KW-1185">Reference proteome</keyword>